<proteinExistence type="predicted"/>
<accession>A0A497EXV6</accession>
<evidence type="ECO:0000313" key="1">
    <source>
        <dbReference type="EMBL" id="RLE52017.1"/>
    </source>
</evidence>
<gene>
    <name evidence="1" type="ORF">DRJ20_01000</name>
    <name evidence="2" type="ORF">DRJ26_00845</name>
</gene>
<evidence type="ECO:0008006" key="5">
    <source>
        <dbReference type="Google" id="ProtNLM"/>
    </source>
</evidence>
<dbReference type="AlphaFoldDB" id="A0A497EXV6"/>
<evidence type="ECO:0000313" key="4">
    <source>
        <dbReference type="Proteomes" id="UP000269499"/>
    </source>
</evidence>
<comment type="caution">
    <text evidence="1">The sequence shown here is derived from an EMBL/GenBank/DDBJ whole genome shotgun (WGS) entry which is preliminary data.</text>
</comment>
<dbReference type="Proteomes" id="UP000268446">
    <property type="component" value="Unassembled WGS sequence"/>
</dbReference>
<organism evidence="1 3">
    <name type="scientific">Thermoproteota archaeon</name>
    <dbReference type="NCBI Taxonomy" id="2056631"/>
    <lineage>
        <taxon>Archaea</taxon>
        <taxon>Thermoproteota</taxon>
    </lineage>
</organism>
<dbReference type="EMBL" id="QMQZ01000018">
    <property type="protein sequence ID" value="RLE52017.1"/>
    <property type="molecule type" value="Genomic_DNA"/>
</dbReference>
<reference evidence="3 4" key="1">
    <citation type="submission" date="2018-06" db="EMBL/GenBank/DDBJ databases">
        <title>Extensive metabolic versatility and redundancy in microbially diverse, dynamic hydrothermal sediments.</title>
        <authorList>
            <person name="Dombrowski N."/>
            <person name="Teske A."/>
            <person name="Baker B.J."/>
        </authorList>
    </citation>
    <scope>NUCLEOTIDE SEQUENCE [LARGE SCALE GENOMIC DNA]</scope>
    <source>
        <strain evidence="2">B20_G2</strain>
        <strain evidence="1">B29_G17</strain>
    </source>
</reference>
<sequence length="79" mass="9084">MVKNSIWTSEPLETAIITILQRRKAMRDDELFDALKQRFNGLSFREFNKALMKLEIWGVIMVTVTKKGLRNVNLLSTGG</sequence>
<dbReference type="Proteomes" id="UP000269499">
    <property type="component" value="Unassembled WGS sequence"/>
</dbReference>
<dbReference type="EMBL" id="QMRA01000007">
    <property type="protein sequence ID" value="RLE55372.1"/>
    <property type="molecule type" value="Genomic_DNA"/>
</dbReference>
<evidence type="ECO:0000313" key="3">
    <source>
        <dbReference type="Proteomes" id="UP000268446"/>
    </source>
</evidence>
<protein>
    <recommendedName>
        <fullName evidence="5">ArsR family transcriptional regulator</fullName>
    </recommendedName>
</protein>
<evidence type="ECO:0000313" key="2">
    <source>
        <dbReference type="EMBL" id="RLE55372.1"/>
    </source>
</evidence>
<name>A0A497EXV6_9CREN</name>